<dbReference type="InterPro" id="IPR059000">
    <property type="entry name" value="ATPase_P-type_domA"/>
</dbReference>
<evidence type="ECO:0000256" key="10">
    <source>
        <dbReference type="ARBA" id="ARBA00022842"/>
    </source>
</evidence>
<evidence type="ECO:0000256" key="8">
    <source>
        <dbReference type="ARBA" id="ARBA00022741"/>
    </source>
</evidence>
<organism evidence="17 18">
    <name type="scientific">Pseudosulfitobacter pseudonitzschiae</name>
    <dbReference type="NCBI Taxonomy" id="1402135"/>
    <lineage>
        <taxon>Bacteria</taxon>
        <taxon>Pseudomonadati</taxon>
        <taxon>Pseudomonadota</taxon>
        <taxon>Alphaproteobacteria</taxon>
        <taxon>Rhodobacterales</taxon>
        <taxon>Roseobacteraceae</taxon>
        <taxon>Pseudosulfitobacter</taxon>
    </lineage>
</organism>
<dbReference type="GO" id="GO:0005524">
    <property type="term" value="F:ATP binding"/>
    <property type="evidence" value="ECO:0007669"/>
    <property type="project" value="UniProtKB-UniRule"/>
</dbReference>
<evidence type="ECO:0000256" key="6">
    <source>
        <dbReference type="ARBA" id="ARBA00022692"/>
    </source>
</evidence>
<dbReference type="Gene3D" id="3.40.50.1000">
    <property type="entry name" value="HAD superfamily/HAD-like"/>
    <property type="match status" value="1"/>
</dbReference>
<feature type="transmembrane region" description="Helical" evidence="15">
    <location>
        <begin position="202"/>
        <end position="220"/>
    </location>
</feature>
<protein>
    <submittedName>
        <fullName evidence="17">Putative copper-importing P-type ATPase A</fullName>
        <ecNumber evidence="17">3.6.3.54</ecNumber>
    </submittedName>
</protein>
<dbReference type="PRINTS" id="PR00119">
    <property type="entry name" value="CATATPASE"/>
</dbReference>
<evidence type="ECO:0000313" key="17">
    <source>
        <dbReference type="EMBL" id="ASM72156.1"/>
    </source>
</evidence>
<dbReference type="CDD" id="cd00371">
    <property type="entry name" value="HMA"/>
    <property type="match status" value="1"/>
</dbReference>
<dbReference type="GO" id="GO:0043682">
    <property type="term" value="F:P-type divalent copper transporter activity"/>
    <property type="evidence" value="ECO:0007669"/>
    <property type="project" value="TreeGrafter"/>
</dbReference>
<dbReference type="SUPFAM" id="SSF56784">
    <property type="entry name" value="HAD-like"/>
    <property type="match status" value="1"/>
</dbReference>
<evidence type="ECO:0000259" key="16">
    <source>
        <dbReference type="PROSITE" id="PS50846"/>
    </source>
</evidence>
<evidence type="ECO:0000256" key="11">
    <source>
        <dbReference type="ARBA" id="ARBA00022967"/>
    </source>
</evidence>
<dbReference type="SUPFAM" id="SSF81665">
    <property type="entry name" value="Calcium ATPase, transmembrane domain M"/>
    <property type="match status" value="1"/>
</dbReference>
<dbReference type="STRING" id="1402135.SAMN05444149_101627"/>
<dbReference type="Pfam" id="PF00403">
    <property type="entry name" value="HMA"/>
    <property type="match status" value="1"/>
</dbReference>
<dbReference type="PROSITE" id="PS01047">
    <property type="entry name" value="HMA_1"/>
    <property type="match status" value="1"/>
</dbReference>
<dbReference type="PANTHER" id="PTHR43520:SF5">
    <property type="entry name" value="CATION-TRANSPORTING P-TYPE ATPASE-RELATED"/>
    <property type="match status" value="1"/>
</dbReference>
<dbReference type="PROSITE" id="PS01229">
    <property type="entry name" value="COF_2"/>
    <property type="match status" value="1"/>
</dbReference>
<keyword evidence="4 15" id="KW-1003">Cell membrane</keyword>
<dbReference type="InterPro" id="IPR023214">
    <property type="entry name" value="HAD_sf"/>
</dbReference>
<dbReference type="SUPFAM" id="SSF81653">
    <property type="entry name" value="Calcium ATPase, transduction domain A"/>
    <property type="match status" value="1"/>
</dbReference>
<dbReference type="EC" id="3.6.3.54" evidence="17"/>
<dbReference type="GO" id="GO:0005507">
    <property type="term" value="F:copper ion binding"/>
    <property type="evidence" value="ECO:0007669"/>
    <property type="project" value="TreeGrafter"/>
</dbReference>
<dbReference type="AlphaFoldDB" id="A0A221JZH3"/>
<dbReference type="InterPro" id="IPR006121">
    <property type="entry name" value="HMA_dom"/>
</dbReference>
<comment type="similarity">
    <text evidence="2 15">Belongs to the cation transport ATPase (P-type) (TC 3.A.3) family. Type IB subfamily.</text>
</comment>
<dbReference type="NCBIfam" id="TIGR01494">
    <property type="entry name" value="ATPase_P-type"/>
    <property type="match status" value="2"/>
</dbReference>
<keyword evidence="9 15" id="KW-0067">ATP-binding</keyword>
<feature type="transmembrane region" description="Helical" evidence="15">
    <location>
        <begin position="109"/>
        <end position="132"/>
    </location>
</feature>
<evidence type="ECO:0000256" key="13">
    <source>
        <dbReference type="ARBA" id="ARBA00023065"/>
    </source>
</evidence>
<evidence type="ECO:0000256" key="1">
    <source>
        <dbReference type="ARBA" id="ARBA00004651"/>
    </source>
</evidence>
<keyword evidence="14 15" id="KW-0472">Membrane</keyword>
<dbReference type="NCBIfam" id="TIGR01511">
    <property type="entry name" value="ATPase-IB1_Cu"/>
    <property type="match status" value="1"/>
</dbReference>
<dbReference type="RefSeq" id="WP_089420105.1">
    <property type="nucleotide sequence ID" value="NZ_CP022415.1"/>
</dbReference>
<dbReference type="Gene3D" id="3.40.1110.10">
    <property type="entry name" value="Calcium-transporting ATPase, cytoplasmic domain N"/>
    <property type="match status" value="1"/>
</dbReference>
<reference evidence="17 18" key="1">
    <citation type="submission" date="2017-07" db="EMBL/GenBank/DDBJ databases">
        <title>Genome Sequence of Sulfitobacter pseudonitzschiae Strain SMR1 Isolated from a culture of the Diatom Skeletonema marinoi.</title>
        <authorList>
            <person name="Topel M."/>
            <person name="Pinder M.I.M."/>
            <person name="Johansson O.N."/>
            <person name="Kourtchenko O."/>
            <person name="Godhe A."/>
            <person name="Clarke A.K."/>
        </authorList>
    </citation>
    <scope>NUCLEOTIDE SEQUENCE [LARGE SCALE GENOMIC DNA]</scope>
    <source>
        <strain evidence="17 18">SMR1</strain>
    </source>
</reference>
<evidence type="ECO:0000256" key="12">
    <source>
        <dbReference type="ARBA" id="ARBA00022989"/>
    </source>
</evidence>
<evidence type="ECO:0000313" key="18">
    <source>
        <dbReference type="Proteomes" id="UP000199754"/>
    </source>
</evidence>
<gene>
    <name evidence="17" type="primary">copA</name>
    <name evidence="17" type="ORF">SULPSESMR1_01336</name>
</gene>
<dbReference type="PROSITE" id="PS50846">
    <property type="entry name" value="HMA_2"/>
    <property type="match status" value="1"/>
</dbReference>
<dbReference type="InterPro" id="IPR023299">
    <property type="entry name" value="ATPase_P-typ_cyto_dom_N"/>
</dbReference>
<keyword evidence="6 15" id="KW-0812">Transmembrane</keyword>
<keyword evidence="13" id="KW-0406">Ion transport</keyword>
<evidence type="ECO:0000256" key="7">
    <source>
        <dbReference type="ARBA" id="ARBA00022723"/>
    </source>
</evidence>
<dbReference type="GO" id="GO:0055070">
    <property type="term" value="P:copper ion homeostasis"/>
    <property type="evidence" value="ECO:0007669"/>
    <property type="project" value="TreeGrafter"/>
</dbReference>
<keyword evidence="18" id="KW-1185">Reference proteome</keyword>
<evidence type="ECO:0000256" key="15">
    <source>
        <dbReference type="RuleBase" id="RU362081"/>
    </source>
</evidence>
<dbReference type="KEGG" id="spse:SULPSESMR1_01336"/>
<keyword evidence="3" id="KW-0813">Transport</keyword>
<evidence type="ECO:0000256" key="5">
    <source>
        <dbReference type="ARBA" id="ARBA00022553"/>
    </source>
</evidence>
<sequence>MTTLSACPACVAAPLAGHIAQQEIDAPDIILSLPTIHCAACIGSVERSLRSMPGVSAARVNLSLKRVSVQTKTLSDAALVARLRDAGFEAHPMDSAVLDNGKDPEGQRLLVKLAVAGFAMMNVMLFSVAIWSGASDSTRELFHMISAAISLPAVLFCGQPFFASAWSALRVRRLNMDVPISLAILLAAGMSFYEVLNHGLHAYFDAALSLTFFLLIGRYLDHRSRRSARSAARDLAALEVHSAQKLTGDGARTVPVSELAVGDAVLIPTGVRVPVDGRLISPEATTDRAFLTGESAPVRSITGNTVQAGEINLGAPFKVQATAVGADTTLRRVAAMVEMAENSRNSYTALADRAAAIYAPAVHLLALFAFIGWAVIGGDVRQALNVAVAVLIITCPCALGLAVPAVSTAAIAQLYSKGFLVKSGTALERLAETNVVMFDKTGTLTIPASRAVVDLLNPAQQAVARALAQSSTHPVSRAILAALPEGEPAVLSGVVEVPGKGVQGLSVDGLVQLGSGSWLGADFDGPGLRIGSDPAIALPLTEVLRSGAQTAVDGLRALGLRPGIISGDRLSAVTPLADTLHIEDRQAGISATHKHDQLQALADGGDRVMMVGDGLNDAAALAAAHASVAPSSALDAARNAADIVILNDSLADLPLLISVARAATHLSKQNFTIAAVYNFIAVPVALAGMATPLLAAIAMSVSSLTVLANAMRIRRVR</sequence>
<feature type="transmembrane region" description="Helical" evidence="15">
    <location>
        <begin position="388"/>
        <end position="412"/>
    </location>
</feature>
<keyword evidence="17" id="KW-0378">Hydrolase</keyword>
<dbReference type="InterPro" id="IPR023298">
    <property type="entry name" value="ATPase_P-typ_TM_dom_sf"/>
</dbReference>
<evidence type="ECO:0000256" key="3">
    <source>
        <dbReference type="ARBA" id="ARBA00022448"/>
    </source>
</evidence>
<keyword evidence="8 15" id="KW-0547">Nucleotide-binding</keyword>
<dbReference type="Proteomes" id="UP000199754">
    <property type="component" value="Chromosome"/>
</dbReference>
<keyword evidence="5" id="KW-0597">Phosphoprotein</keyword>
<accession>A0A221JZH3</accession>
<evidence type="ECO:0000256" key="2">
    <source>
        <dbReference type="ARBA" id="ARBA00006024"/>
    </source>
</evidence>
<name>A0A221JZH3_9RHOB</name>
<dbReference type="GO" id="GO:0005886">
    <property type="term" value="C:plasma membrane"/>
    <property type="evidence" value="ECO:0007669"/>
    <property type="project" value="UniProtKB-SubCell"/>
</dbReference>
<feature type="transmembrane region" description="Helical" evidence="15">
    <location>
        <begin position="354"/>
        <end position="376"/>
    </location>
</feature>
<evidence type="ECO:0000256" key="4">
    <source>
        <dbReference type="ARBA" id="ARBA00022475"/>
    </source>
</evidence>
<dbReference type="GO" id="GO:0016887">
    <property type="term" value="F:ATP hydrolysis activity"/>
    <property type="evidence" value="ECO:0007669"/>
    <property type="project" value="InterPro"/>
</dbReference>
<dbReference type="InterPro" id="IPR017969">
    <property type="entry name" value="Heavy-metal-associated_CS"/>
</dbReference>
<dbReference type="PANTHER" id="PTHR43520">
    <property type="entry name" value="ATP7, ISOFORM B"/>
    <property type="match status" value="1"/>
</dbReference>
<dbReference type="Gene3D" id="3.30.70.100">
    <property type="match status" value="1"/>
</dbReference>
<dbReference type="Gene3D" id="2.70.150.10">
    <property type="entry name" value="Calcium-transporting ATPase, cytoplasmic transduction domain A"/>
    <property type="match status" value="1"/>
</dbReference>
<dbReference type="InterPro" id="IPR036163">
    <property type="entry name" value="HMA_dom_sf"/>
</dbReference>
<evidence type="ECO:0000256" key="14">
    <source>
        <dbReference type="ARBA" id="ARBA00023136"/>
    </source>
</evidence>
<evidence type="ECO:0000256" key="9">
    <source>
        <dbReference type="ARBA" id="ARBA00022840"/>
    </source>
</evidence>
<dbReference type="InterPro" id="IPR036412">
    <property type="entry name" value="HAD-like_sf"/>
</dbReference>
<dbReference type="InterPro" id="IPR027256">
    <property type="entry name" value="P-typ_ATPase_IB"/>
</dbReference>
<feature type="transmembrane region" description="Helical" evidence="15">
    <location>
        <begin position="178"/>
        <end position="196"/>
    </location>
</feature>
<feature type="transmembrane region" description="Helical" evidence="15">
    <location>
        <begin position="671"/>
        <end position="687"/>
    </location>
</feature>
<dbReference type="NCBIfam" id="TIGR01525">
    <property type="entry name" value="ATPase-IB_hvy"/>
    <property type="match status" value="1"/>
</dbReference>
<keyword evidence="11" id="KW-1278">Translocase</keyword>
<dbReference type="InterPro" id="IPR018303">
    <property type="entry name" value="ATPase_P-typ_P_site"/>
</dbReference>
<keyword evidence="12 15" id="KW-1133">Transmembrane helix</keyword>
<dbReference type="EMBL" id="CP022415">
    <property type="protein sequence ID" value="ASM72156.1"/>
    <property type="molecule type" value="Genomic_DNA"/>
</dbReference>
<keyword evidence="7 15" id="KW-0479">Metal-binding</keyword>
<keyword evidence="10" id="KW-0460">Magnesium</keyword>
<dbReference type="Pfam" id="PF00122">
    <property type="entry name" value="E1-E2_ATPase"/>
    <property type="match status" value="1"/>
</dbReference>
<dbReference type="Pfam" id="PF00702">
    <property type="entry name" value="Hydrolase"/>
    <property type="match status" value="1"/>
</dbReference>
<proteinExistence type="inferred from homology"/>
<feature type="transmembrane region" description="Helical" evidence="15">
    <location>
        <begin position="144"/>
        <end position="166"/>
    </location>
</feature>
<dbReference type="SUPFAM" id="SSF55008">
    <property type="entry name" value="HMA, heavy metal-associated domain"/>
    <property type="match status" value="1"/>
</dbReference>
<dbReference type="InterPro" id="IPR008250">
    <property type="entry name" value="ATPase_P-typ_transduc_dom_A_sf"/>
</dbReference>
<feature type="domain" description="HMA" evidence="16">
    <location>
        <begin position="27"/>
        <end position="91"/>
    </location>
</feature>
<comment type="subcellular location">
    <subcellularLocation>
        <location evidence="1">Cell membrane</location>
        <topology evidence="1">Multi-pass membrane protein</topology>
    </subcellularLocation>
</comment>
<dbReference type="OrthoDB" id="9807843at2"/>
<dbReference type="PROSITE" id="PS00154">
    <property type="entry name" value="ATPASE_E1_E2"/>
    <property type="match status" value="1"/>
</dbReference>
<dbReference type="InterPro" id="IPR001757">
    <property type="entry name" value="P_typ_ATPase"/>
</dbReference>